<dbReference type="GO" id="GO:0006412">
    <property type="term" value="P:translation"/>
    <property type="evidence" value="ECO:0007669"/>
    <property type="project" value="UniProtKB-UniRule"/>
</dbReference>
<proteinExistence type="inferred from homology"/>
<reference evidence="8 9" key="1">
    <citation type="submission" date="2015-10" db="EMBL/GenBank/DDBJ databases">
        <title>Metagenome-Assembled Genomes uncover a global brackish microbiome.</title>
        <authorList>
            <person name="Hugerth L.W."/>
            <person name="Larsson J."/>
            <person name="Alneberg J."/>
            <person name="Lindh M.V."/>
            <person name="Legrand C."/>
            <person name="Pinhassi J."/>
            <person name="Andersson A.F."/>
        </authorList>
    </citation>
    <scope>NUCLEOTIDE SEQUENCE [LARGE SCALE GENOMIC DNA]</scope>
    <source>
        <strain evidence="8">BACL18 MAG-120507-bin52</strain>
    </source>
</reference>
<comment type="function">
    <text evidence="6">One of the primary rRNA binding proteins, it binds directly to 16S rRNA where it nucleates assembly of the head domain of the 30S subunit. Is located at the subunit interface close to the decoding center, probably blocks exit of the E-site tRNA.</text>
</comment>
<dbReference type="GO" id="GO:0019843">
    <property type="term" value="F:rRNA binding"/>
    <property type="evidence" value="ECO:0007669"/>
    <property type="project" value="UniProtKB-UniRule"/>
</dbReference>
<keyword evidence="2 6" id="KW-0699">rRNA-binding</keyword>
<dbReference type="GO" id="GO:0003735">
    <property type="term" value="F:structural constituent of ribosome"/>
    <property type="evidence" value="ECO:0007669"/>
    <property type="project" value="InterPro"/>
</dbReference>
<dbReference type="SUPFAM" id="SSF47973">
    <property type="entry name" value="Ribosomal protein S7"/>
    <property type="match status" value="1"/>
</dbReference>
<dbReference type="CDD" id="cd14869">
    <property type="entry name" value="uS7_Bacteria"/>
    <property type="match status" value="1"/>
</dbReference>
<keyword evidence="6" id="KW-0820">tRNA-binding</keyword>
<dbReference type="PANTHER" id="PTHR11205">
    <property type="entry name" value="RIBOSOMAL PROTEIN S7"/>
    <property type="match status" value="1"/>
</dbReference>
<name>A0A0R2RKN4_9BACT</name>
<comment type="caution">
    <text evidence="8">The sequence shown here is derived from an EMBL/GenBank/DDBJ whole genome shotgun (WGS) entry which is preliminary data.</text>
</comment>
<keyword evidence="5 6" id="KW-0687">Ribonucleoprotein</keyword>
<dbReference type="InterPro" id="IPR036823">
    <property type="entry name" value="Ribosomal_uS7_dom_sf"/>
</dbReference>
<dbReference type="PIRSF" id="PIRSF002122">
    <property type="entry name" value="RPS7p_RPS7a_RPS5e_RPS7o"/>
    <property type="match status" value="1"/>
</dbReference>
<protein>
    <recommendedName>
        <fullName evidence="6">Small ribosomal subunit protein uS7</fullName>
    </recommendedName>
</protein>
<evidence type="ECO:0000256" key="3">
    <source>
        <dbReference type="ARBA" id="ARBA00022884"/>
    </source>
</evidence>
<dbReference type="EMBL" id="LIBO01000001">
    <property type="protein sequence ID" value="KRO63260.1"/>
    <property type="molecule type" value="Genomic_DNA"/>
</dbReference>
<evidence type="ECO:0000313" key="9">
    <source>
        <dbReference type="Proteomes" id="UP000051269"/>
    </source>
</evidence>
<evidence type="ECO:0000256" key="6">
    <source>
        <dbReference type="HAMAP-Rule" id="MF_00480"/>
    </source>
</evidence>
<dbReference type="FunFam" id="1.10.455.10:FF:000001">
    <property type="entry name" value="30S ribosomal protein S7"/>
    <property type="match status" value="1"/>
</dbReference>
<evidence type="ECO:0000256" key="5">
    <source>
        <dbReference type="ARBA" id="ARBA00023274"/>
    </source>
</evidence>
<comment type="subunit">
    <text evidence="6">Part of the 30S ribosomal subunit. Contacts proteins S9 and S11.</text>
</comment>
<evidence type="ECO:0000256" key="1">
    <source>
        <dbReference type="ARBA" id="ARBA00007151"/>
    </source>
</evidence>
<dbReference type="Pfam" id="PF00177">
    <property type="entry name" value="Ribosomal_S7"/>
    <property type="match status" value="1"/>
</dbReference>
<keyword evidence="4 6" id="KW-0689">Ribosomal protein</keyword>
<dbReference type="InterPro" id="IPR000235">
    <property type="entry name" value="Ribosomal_uS7"/>
</dbReference>
<dbReference type="Proteomes" id="UP000051269">
    <property type="component" value="Unassembled WGS sequence"/>
</dbReference>
<feature type="domain" description="Small ribosomal subunit protein uS7" evidence="7">
    <location>
        <begin position="3"/>
        <end position="150"/>
    </location>
</feature>
<dbReference type="NCBIfam" id="TIGR01029">
    <property type="entry name" value="rpsG_bact"/>
    <property type="match status" value="1"/>
</dbReference>
<evidence type="ECO:0000313" key="8">
    <source>
        <dbReference type="EMBL" id="KRO63260.1"/>
    </source>
</evidence>
<dbReference type="InterPro" id="IPR005717">
    <property type="entry name" value="Ribosomal_uS7_bac/org-type"/>
</dbReference>
<organism evidence="8 9">
    <name type="scientific">Verrucomicrobia subdivision 6 bacterium BACL9 MAG-120507-bin52</name>
    <dbReference type="NCBI Taxonomy" id="1655590"/>
    <lineage>
        <taxon>Bacteria</taxon>
        <taxon>Pseudomonadati</taxon>
        <taxon>Verrucomicrobiota</taxon>
        <taxon>Verrucomicrobiia</taxon>
        <taxon>Verrucomicrobiales</taxon>
        <taxon>Verrucomicrobia subdivision 6</taxon>
    </lineage>
</organism>
<dbReference type="InterPro" id="IPR023798">
    <property type="entry name" value="Ribosomal_uS7_dom"/>
</dbReference>
<comment type="similarity">
    <text evidence="1 6">Belongs to the universal ribosomal protein uS7 family.</text>
</comment>
<dbReference type="Gene3D" id="1.10.455.10">
    <property type="entry name" value="Ribosomal protein S7 domain"/>
    <property type="match status" value="1"/>
</dbReference>
<keyword evidence="3 6" id="KW-0694">RNA-binding</keyword>
<sequence>MSRRRRHISRKIVSDPVFESMLVGRMIGYILKQGKLSTASRLVYNAIERANEGGSGGDPLAVVQKAVENVKPRLEVKSRRVGGATYQVPVETTPERQLALALRWIVELANKRKGLAFEKALAQEIRDAASGQGNAVKKRDETHRMAQANRAFAHLRW</sequence>
<evidence type="ECO:0000259" key="7">
    <source>
        <dbReference type="Pfam" id="PF00177"/>
    </source>
</evidence>
<accession>A0A0R2RKN4</accession>
<dbReference type="HAMAP" id="MF_00480_B">
    <property type="entry name" value="Ribosomal_uS7_B"/>
    <property type="match status" value="1"/>
</dbReference>
<dbReference type="GO" id="GO:0000049">
    <property type="term" value="F:tRNA binding"/>
    <property type="evidence" value="ECO:0007669"/>
    <property type="project" value="UniProtKB-UniRule"/>
</dbReference>
<evidence type="ECO:0000256" key="2">
    <source>
        <dbReference type="ARBA" id="ARBA00022730"/>
    </source>
</evidence>
<gene>
    <name evidence="6" type="primary">rpsG</name>
    <name evidence="8" type="ORF">ABR82_05765</name>
</gene>
<dbReference type="GO" id="GO:0015935">
    <property type="term" value="C:small ribosomal subunit"/>
    <property type="evidence" value="ECO:0007669"/>
    <property type="project" value="InterPro"/>
</dbReference>
<dbReference type="AlphaFoldDB" id="A0A0R2RKN4"/>
<evidence type="ECO:0000256" key="4">
    <source>
        <dbReference type="ARBA" id="ARBA00022980"/>
    </source>
</evidence>